<organism evidence="2 3">
    <name type="scientific">Salinarimonas ramus</name>
    <dbReference type="NCBI Taxonomy" id="690164"/>
    <lineage>
        <taxon>Bacteria</taxon>
        <taxon>Pseudomonadati</taxon>
        <taxon>Pseudomonadota</taxon>
        <taxon>Alphaproteobacteria</taxon>
        <taxon>Hyphomicrobiales</taxon>
        <taxon>Salinarimonadaceae</taxon>
        <taxon>Salinarimonas</taxon>
    </lineage>
</organism>
<keyword evidence="3" id="KW-1185">Reference proteome</keyword>
<gene>
    <name evidence="2" type="ORF">GCM10011322_44240</name>
</gene>
<protein>
    <submittedName>
        <fullName evidence="2">Uncharacterized protein</fullName>
    </submittedName>
</protein>
<evidence type="ECO:0000313" key="2">
    <source>
        <dbReference type="EMBL" id="GGK52474.1"/>
    </source>
</evidence>
<reference evidence="2 3" key="1">
    <citation type="journal article" date="2014" name="Int. J. Syst. Evol. Microbiol.">
        <title>Complete genome sequence of Corynebacterium casei LMG S-19264T (=DSM 44701T), isolated from a smear-ripened cheese.</title>
        <authorList>
            <consortium name="US DOE Joint Genome Institute (JGI-PGF)"/>
            <person name="Walter F."/>
            <person name="Albersmeier A."/>
            <person name="Kalinowski J."/>
            <person name="Ruckert C."/>
        </authorList>
    </citation>
    <scope>NUCLEOTIDE SEQUENCE [LARGE SCALE GENOMIC DNA]</scope>
    <source>
        <strain evidence="2 3">CGMCC 1.9161</strain>
    </source>
</reference>
<feature type="region of interest" description="Disordered" evidence="1">
    <location>
        <begin position="84"/>
        <end position="114"/>
    </location>
</feature>
<dbReference type="EMBL" id="BMMF01000016">
    <property type="protein sequence ID" value="GGK52474.1"/>
    <property type="molecule type" value="Genomic_DNA"/>
</dbReference>
<proteinExistence type="predicted"/>
<evidence type="ECO:0000313" key="3">
    <source>
        <dbReference type="Proteomes" id="UP000600449"/>
    </source>
</evidence>
<evidence type="ECO:0000256" key="1">
    <source>
        <dbReference type="SAM" id="MobiDB-lite"/>
    </source>
</evidence>
<dbReference type="Proteomes" id="UP000600449">
    <property type="component" value="Unassembled WGS sequence"/>
</dbReference>
<dbReference type="RefSeq" id="WP_188915454.1">
    <property type="nucleotide sequence ID" value="NZ_BMMF01000016.1"/>
</dbReference>
<accession>A0A917V9K8</accession>
<comment type="caution">
    <text evidence="2">The sequence shown here is derived from an EMBL/GenBank/DDBJ whole genome shotgun (WGS) entry which is preliminary data.</text>
</comment>
<sequence>MDAETRAAIKKLANAIDGVAGMAAGCAAYIAAMENASFADRRKAVGVSRTFAPEGLAGEAGIPPARVAQAMIEQIATVARQMEQLKQRVDVPPRLPPQRDRDEPLPETPARKRA</sequence>
<feature type="compositionally biased region" description="Basic and acidic residues" evidence="1">
    <location>
        <begin position="84"/>
        <end position="104"/>
    </location>
</feature>
<dbReference type="AlphaFoldDB" id="A0A917V9K8"/>
<name>A0A917V9K8_9HYPH</name>